<dbReference type="EMBL" id="FOFS01000007">
    <property type="protein sequence ID" value="SEQ51140.1"/>
    <property type="molecule type" value="Genomic_DNA"/>
</dbReference>
<dbReference type="InterPro" id="IPR009777">
    <property type="entry name" value="ZapD"/>
</dbReference>
<evidence type="ECO:0000256" key="1">
    <source>
        <dbReference type="ARBA" id="ARBA00022490"/>
    </source>
</evidence>
<dbReference type="Gene3D" id="1.10.3900.10">
    <property type="entry name" value="YacF-like"/>
    <property type="match status" value="1"/>
</dbReference>
<evidence type="ECO:0000256" key="3">
    <source>
        <dbReference type="ARBA" id="ARBA00023210"/>
    </source>
</evidence>
<keyword evidence="3 5" id="KW-0717">Septation</keyword>
<evidence type="ECO:0000256" key="2">
    <source>
        <dbReference type="ARBA" id="ARBA00022618"/>
    </source>
</evidence>
<dbReference type="GO" id="GO:0000917">
    <property type="term" value="P:division septum assembly"/>
    <property type="evidence" value="ECO:0007669"/>
    <property type="project" value="UniProtKB-KW"/>
</dbReference>
<dbReference type="InterPro" id="IPR027462">
    <property type="entry name" value="ZapD_C"/>
</dbReference>
<dbReference type="AlphaFoldDB" id="A0A1H9GM57"/>
<keyword evidence="2 5" id="KW-0132">Cell division</keyword>
<dbReference type="GO" id="GO:0005737">
    <property type="term" value="C:cytoplasm"/>
    <property type="evidence" value="ECO:0007669"/>
    <property type="project" value="UniProtKB-SubCell"/>
</dbReference>
<dbReference type="PANTHER" id="PTHR39455">
    <property type="entry name" value="CELL DIVISION PROTEIN ZAPD"/>
    <property type="match status" value="1"/>
</dbReference>
<reference evidence="6 7" key="1">
    <citation type="submission" date="2016-10" db="EMBL/GenBank/DDBJ databases">
        <authorList>
            <person name="de Groot N.N."/>
        </authorList>
    </citation>
    <scope>NUCLEOTIDE SEQUENCE [LARGE SCALE GENOMIC DNA]</scope>
    <source>
        <strain evidence="6 7">DSM 25927</strain>
    </source>
</reference>
<dbReference type="Proteomes" id="UP000199233">
    <property type="component" value="Unassembled WGS sequence"/>
</dbReference>
<dbReference type="GO" id="GO:0032153">
    <property type="term" value="C:cell division site"/>
    <property type="evidence" value="ECO:0007669"/>
    <property type="project" value="TreeGrafter"/>
</dbReference>
<comment type="subunit">
    <text evidence="5">Interacts with FtsZ.</text>
</comment>
<dbReference type="Gene3D" id="2.60.440.10">
    <property type="entry name" value="YacF-like domains"/>
    <property type="match status" value="1"/>
</dbReference>
<dbReference type="STRING" id="489703.SAMN04488038_107127"/>
<evidence type="ECO:0000256" key="5">
    <source>
        <dbReference type="HAMAP-Rule" id="MF_01092"/>
    </source>
</evidence>
<comment type="subcellular location">
    <subcellularLocation>
        <location evidence="5">Cytoplasm</location>
    </subcellularLocation>
    <text evidence="5">Localizes to mid-cell in an FtsZ-dependent manner.</text>
</comment>
<name>A0A1H9GM57_9GAMM</name>
<dbReference type="InterPro" id="IPR036268">
    <property type="entry name" value="ZapD_sf"/>
</dbReference>
<proteinExistence type="inferred from homology"/>
<comment type="function">
    <text evidence="5">Cell division factor that enhances FtsZ-ring assembly. Directly interacts with FtsZ and promotes bundling of FtsZ protofilaments, with a reduction in FtsZ GTPase activity.</text>
</comment>
<evidence type="ECO:0000313" key="7">
    <source>
        <dbReference type="Proteomes" id="UP000199233"/>
    </source>
</evidence>
<keyword evidence="7" id="KW-1185">Reference proteome</keyword>
<dbReference type="HAMAP" id="MF_01092">
    <property type="entry name" value="ZapD"/>
    <property type="match status" value="1"/>
</dbReference>
<keyword evidence="4 5" id="KW-0131">Cell cycle</keyword>
<dbReference type="PANTHER" id="PTHR39455:SF1">
    <property type="entry name" value="CELL DIVISION PROTEIN ZAPD"/>
    <property type="match status" value="1"/>
</dbReference>
<dbReference type="GO" id="GO:0043093">
    <property type="term" value="P:FtsZ-dependent cytokinesis"/>
    <property type="evidence" value="ECO:0007669"/>
    <property type="project" value="UniProtKB-UniRule"/>
</dbReference>
<dbReference type="NCBIfam" id="NF003656">
    <property type="entry name" value="PRK05287.1-4"/>
    <property type="match status" value="1"/>
</dbReference>
<evidence type="ECO:0000313" key="6">
    <source>
        <dbReference type="EMBL" id="SEQ51140.1"/>
    </source>
</evidence>
<evidence type="ECO:0000256" key="4">
    <source>
        <dbReference type="ARBA" id="ARBA00023306"/>
    </source>
</evidence>
<gene>
    <name evidence="5" type="primary">zapD</name>
    <name evidence="6" type="ORF">SAMN04488038_107127</name>
</gene>
<comment type="similarity">
    <text evidence="5">Belongs to the ZapD family.</text>
</comment>
<dbReference type="RefSeq" id="WP_177188937.1">
    <property type="nucleotide sequence ID" value="NZ_FOFS01000007.1"/>
</dbReference>
<keyword evidence="1 5" id="KW-0963">Cytoplasm</keyword>
<organism evidence="6 7">
    <name type="scientific">Solimonas aquatica</name>
    <dbReference type="NCBI Taxonomy" id="489703"/>
    <lineage>
        <taxon>Bacteria</taxon>
        <taxon>Pseudomonadati</taxon>
        <taxon>Pseudomonadota</taxon>
        <taxon>Gammaproteobacteria</taxon>
        <taxon>Nevskiales</taxon>
        <taxon>Nevskiaceae</taxon>
        <taxon>Solimonas</taxon>
    </lineage>
</organism>
<protein>
    <recommendedName>
        <fullName evidence="5">Cell division protein ZapD</fullName>
    </recommendedName>
    <alternativeName>
        <fullName evidence="5">Z ring-associated protein D</fullName>
    </alternativeName>
</protein>
<sequence>MSEGTPSLLVFEQPLTERVRSFLRLELLFAQHRHHRRDHSQCGVRASLHSLLDLLVVISRSDLKSDIVKELSDQHLHLTRLAAQSAENREQLQGVLGELATAINGFQQLTTQFASALLRGSDFLVSVLNRSTIPGGTCGFDLPHFQHWLSQPYERIDRDLKAWFADLEPFERGIELYLRLLRASAPAETLSAQSGIYLHTPTGPCLLVRVHVKQSAEVYPEISAGRHRFTVRFMQVRDLATRAQQARVDIPFALQCCNL</sequence>
<accession>A0A1H9GM57</accession>
<dbReference type="SUPFAM" id="SSF160950">
    <property type="entry name" value="YacF-like"/>
    <property type="match status" value="1"/>
</dbReference>
<dbReference type="Pfam" id="PF07072">
    <property type="entry name" value="ZapD"/>
    <property type="match status" value="1"/>
</dbReference>